<organism evidence="2 3">
    <name type="scientific">Flaviflagellibacter deserti</name>
    <dbReference type="NCBI Taxonomy" id="2267266"/>
    <lineage>
        <taxon>Bacteria</taxon>
        <taxon>Pseudomonadati</taxon>
        <taxon>Pseudomonadota</taxon>
        <taxon>Alphaproteobacteria</taxon>
        <taxon>Hyphomicrobiales</taxon>
        <taxon>Flaviflagellibacter</taxon>
    </lineage>
</organism>
<name>A0ABV9YVQ9_9HYPH</name>
<reference evidence="3" key="1">
    <citation type="journal article" date="2019" name="Int. J. Syst. Evol. Microbiol.">
        <title>The Global Catalogue of Microorganisms (GCM) 10K type strain sequencing project: providing services to taxonomists for standard genome sequencing and annotation.</title>
        <authorList>
            <consortium name="The Broad Institute Genomics Platform"/>
            <consortium name="The Broad Institute Genome Sequencing Center for Infectious Disease"/>
            <person name="Wu L."/>
            <person name="Ma J."/>
        </authorList>
    </citation>
    <scope>NUCLEOTIDE SEQUENCE [LARGE SCALE GENOMIC DNA]</scope>
    <source>
        <strain evidence="3">CGMCC 1.16444</strain>
    </source>
</reference>
<dbReference type="Proteomes" id="UP001595796">
    <property type="component" value="Unassembled WGS sequence"/>
</dbReference>
<accession>A0ABV9YVQ9</accession>
<evidence type="ECO:0000313" key="2">
    <source>
        <dbReference type="EMBL" id="MFC5066875.1"/>
    </source>
</evidence>
<evidence type="ECO:0000313" key="3">
    <source>
        <dbReference type="Proteomes" id="UP001595796"/>
    </source>
</evidence>
<feature type="signal peptide" evidence="1">
    <location>
        <begin position="1"/>
        <end position="22"/>
    </location>
</feature>
<evidence type="ECO:0000256" key="1">
    <source>
        <dbReference type="SAM" id="SignalP"/>
    </source>
</evidence>
<protein>
    <submittedName>
        <fullName evidence="2">Uncharacterized protein</fullName>
    </submittedName>
</protein>
<feature type="chain" id="PRO_5046595908" evidence="1">
    <location>
        <begin position="23"/>
        <end position="197"/>
    </location>
</feature>
<dbReference type="RefSeq" id="WP_114957298.1">
    <property type="nucleotide sequence ID" value="NZ_JBHSJF010000002.1"/>
</dbReference>
<proteinExistence type="predicted"/>
<gene>
    <name evidence="2" type="ORF">ACFPFW_02475</name>
</gene>
<dbReference type="Gene3D" id="3.90.226.10">
    <property type="entry name" value="2-enoyl-CoA Hydratase, Chain A, domain 1"/>
    <property type="match status" value="1"/>
</dbReference>
<sequence>MRRLALLAVAAVAFVAPSLAKAGPMTFREVELGDCKKSCSTILLGEGEIVMSTERAFRSAIRRAGRGTPVLLHSPGGNVAGSLLLGVAFRETGTTVGVAPGGACYSACAYALLGGVNRKVLTGAQFGVHEFITIGRKPGKKLTAADRREDAETLALLREYAQAMGVNPELISLAAKTKHSNIRVLSQKELRRMRVVN</sequence>
<dbReference type="InterPro" id="IPR029045">
    <property type="entry name" value="ClpP/crotonase-like_dom_sf"/>
</dbReference>
<comment type="caution">
    <text evidence="2">The sequence shown here is derived from an EMBL/GenBank/DDBJ whole genome shotgun (WGS) entry which is preliminary data.</text>
</comment>
<keyword evidence="3" id="KW-1185">Reference proteome</keyword>
<dbReference type="SUPFAM" id="SSF52096">
    <property type="entry name" value="ClpP/crotonase"/>
    <property type="match status" value="1"/>
</dbReference>
<dbReference type="EMBL" id="JBHSJF010000002">
    <property type="protein sequence ID" value="MFC5066875.1"/>
    <property type="molecule type" value="Genomic_DNA"/>
</dbReference>
<keyword evidence="1" id="KW-0732">Signal</keyword>